<keyword evidence="2" id="KW-1185">Reference proteome</keyword>
<gene>
    <name evidence="1" type="ORF">SAMN04488034_10127</name>
</gene>
<dbReference type="RefSeq" id="WP_093110545.1">
    <property type="nucleotide sequence ID" value="NZ_FNGG01000001.1"/>
</dbReference>
<dbReference type="InterPro" id="IPR025515">
    <property type="entry name" value="DUF4403"/>
</dbReference>
<proteinExistence type="predicted"/>
<dbReference type="EMBL" id="FNUG01000001">
    <property type="protein sequence ID" value="SEE20450.1"/>
    <property type="molecule type" value="Genomic_DNA"/>
</dbReference>
<dbReference type="Pfam" id="PF14356">
    <property type="entry name" value="DUF4403"/>
    <property type="match status" value="1"/>
</dbReference>
<accession>A0A1H5GXQ8</accession>
<evidence type="ECO:0008006" key="3">
    <source>
        <dbReference type="Google" id="ProtNLM"/>
    </source>
</evidence>
<sequence>MENIEKPQENLVLNLPVKISYKVLEAYLRKELVGEVIRDDHSKEETSEYAQILALSLRKSGKENFDLALILRIKTLTSFFKNKILRLNFHASLQFEKEKQEIFVNDYSLEGENRSWLMNKFIQVLANTFMYSSLKKKMRFNFSPVIEEQLKSINDKLNSQFEVFDGIFLTGKIQDFRITEIVPGEDYLLVSVAAAGSGLVNVQELNF</sequence>
<dbReference type="Proteomes" id="UP000199448">
    <property type="component" value="Unassembled WGS sequence"/>
</dbReference>
<evidence type="ECO:0000313" key="2">
    <source>
        <dbReference type="Proteomes" id="UP000199448"/>
    </source>
</evidence>
<protein>
    <recommendedName>
        <fullName evidence="3">DUF4403 family protein</fullName>
    </recommendedName>
</protein>
<organism evidence="1 2">
    <name type="scientific">Salinimicrobium catena</name>
    <dbReference type="NCBI Taxonomy" id="390640"/>
    <lineage>
        <taxon>Bacteria</taxon>
        <taxon>Pseudomonadati</taxon>
        <taxon>Bacteroidota</taxon>
        <taxon>Flavobacteriia</taxon>
        <taxon>Flavobacteriales</taxon>
        <taxon>Flavobacteriaceae</taxon>
        <taxon>Salinimicrobium</taxon>
    </lineage>
</organism>
<reference evidence="1 2" key="1">
    <citation type="submission" date="2016-10" db="EMBL/GenBank/DDBJ databases">
        <authorList>
            <person name="de Groot N.N."/>
        </authorList>
    </citation>
    <scope>NUCLEOTIDE SEQUENCE [LARGE SCALE GENOMIC DNA]</scope>
    <source>
        <strain evidence="1 2">DSM 23553</strain>
    </source>
</reference>
<dbReference type="OrthoDB" id="1434790at2"/>
<evidence type="ECO:0000313" key="1">
    <source>
        <dbReference type="EMBL" id="SEE20450.1"/>
    </source>
</evidence>
<name>A0A1H5GXQ8_9FLAO</name>
<dbReference type="AlphaFoldDB" id="A0A1H5GXQ8"/>